<organism evidence="1">
    <name type="scientific">Rhizophora mucronata</name>
    <name type="common">Asiatic mangrove</name>
    <dbReference type="NCBI Taxonomy" id="61149"/>
    <lineage>
        <taxon>Eukaryota</taxon>
        <taxon>Viridiplantae</taxon>
        <taxon>Streptophyta</taxon>
        <taxon>Embryophyta</taxon>
        <taxon>Tracheophyta</taxon>
        <taxon>Spermatophyta</taxon>
        <taxon>Magnoliopsida</taxon>
        <taxon>eudicotyledons</taxon>
        <taxon>Gunneridae</taxon>
        <taxon>Pentapetalae</taxon>
        <taxon>rosids</taxon>
        <taxon>fabids</taxon>
        <taxon>Malpighiales</taxon>
        <taxon>Rhizophoraceae</taxon>
        <taxon>Rhizophora</taxon>
    </lineage>
</organism>
<proteinExistence type="predicted"/>
<dbReference type="EMBL" id="GGEC01079911">
    <property type="protein sequence ID" value="MBX60395.1"/>
    <property type="molecule type" value="Transcribed_RNA"/>
</dbReference>
<dbReference type="AlphaFoldDB" id="A0A2P2Q0B4"/>
<accession>A0A2P2Q0B4</accession>
<reference evidence="1" key="1">
    <citation type="submission" date="2018-02" db="EMBL/GenBank/DDBJ databases">
        <title>Rhizophora mucronata_Transcriptome.</title>
        <authorList>
            <person name="Meera S.P."/>
            <person name="Sreeshan A."/>
            <person name="Augustine A."/>
        </authorList>
    </citation>
    <scope>NUCLEOTIDE SEQUENCE</scope>
    <source>
        <tissue evidence="1">Leaf</tissue>
    </source>
</reference>
<sequence>MLKEKPHITNQPISFIPLLVCFQLFM</sequence>
<protein>
    <submittedName>
        <fullName evidence="1">Uncharacterized protein</fullName>
    </submittedName>
</protein>
<name>A0A2P2Q0B4_RHIMU</name>
<evidence type="ECO:0000313" key="1">
    <source>
        <dbReference type="EMBL" id="MBX60395.1"/>
    </source>
</evidence>